<dbReference type="EMBL" id="LAZR01008790">
    <property type="protein sequence ID" value="KKM76562.1"/>
    <property type="molecule type" value="Genomic_DNA"/>
</dbReference>
<reference evidence="2" key="1">
    <citation type="journal article" date="2015" name="Nature">
        <title>Complex archaea that bridge the gap between prokaryotes and eukaryotes.</title>
        <authorList>
            <person name="Spang A."/>
            <person name="Saw J.H."/>
            <person name="Jorgensen S.L."/>
            <person name="Zaremba-Niedzwiedzka K."/>
            <person name="Martijn J."/>
            <person name="Lind A.E."/>
            <person name="van Eijk R."/>
            <person name="Schleper C."/>
            <person name="Guy L."/>
            <person name="Ettema T.J."/>
        </authorList>
    </citation>
    <scope>NUCLEOTIDE SEQUENCE</scope>
</reference>
<feature type="transmembrane region" description="Helical" evidence="1">
    <location>
        <begin position="89"/>
        <end position="114"/>
    </location>
</feature>
<evidence type="ECO:0000256" key="1">
    <source>
        <dbReference type="SAM" id="Phobius"/>
    </source>
</evidence>
<protein>
    <submittedName>
        <fullName evidence="2">Uncharacterized protein</fullName>
    </submittedName>
</protein>
<keyword evidence="1" id="KW-0472">Membrane</keyword>
<comment type="caution">
    <text evidence="2">The sequence shown here is derived from an EMBL/GenBank/DDBJ whole genome shotgun (WGS) entry which is preliminary data.</text>
</comment>
<organism evidence="2">
    <name type="scientific">marine sediment metagenome</name>
    <dbReference type="NCBI Taxonomy" id="412755"/>
    <lineage>
        <taxon>unclassified sequences</taxon>
        <taxon>metagenomes</taxon>
        <taxon>ecological metagenomes</taxon>
    </lineage>
</organism>
<sequence>MRLGVIAAVVFMVLSFGLLYGSVENRSLIDEDVQESLNTMQSATKVIEEGDWGNYITLLAAPFVYFDSIVTIAWKAFNNPLWDTGNWILVPYFTTSPLIIVLFFGLIILLVGILRKSF</sequence>
<feature type="transmembrane region" description="Helical" evidence="1">
    <location>
        <begin position="6"/>
        <end position="23"/>
    </location>
</feature>
<keyword evidence="1" id="KW-0812">Transmembrane</keyword>
<proteinExistence type="predicted"/>
<evidence type="ECO:0000313" key="2">
    <source>
        <dbReference type="EMBL" id="KKM76562.1"/>
    </source>
</evidence>
<gene>
    <name evidence="2" type="ORF">LCGC14_1378910</name>
</gene>
<accession>A0A0F9N4X1</accession>
<keyword evidence="1" id="KW-1133">Transmembrane helix</keyword>
<feature type="transmembrane region" description="Helical" evidence="1">
    <location>
        <begin position="55"/>
        <end position="77"/>
    </location>
</feature>
<dbReference type="AlphaFoldDB" id="A0A0F9N4X1"/>
<name>A0A0F9N4X1_9ZZZZ</name>